<evidence type="ECO:0000256" key="1">
    <source>
        <dbReference type="ARBA" id="ARBA00022723"/>
    </source>
</evidence>
<evidence type="ECO:0000313" key="7">
    <source>
        <dbReference type="Proteomes" id="UP000007148"/>
    </source>
</evidence>
<dbReference type="PROSITE" id="PS00126">
    <property type="entry name" value="PDEASE_I_1"/>
    <property type="match status" value="1"/>
</dbReference>
<dbReference type="EC" id="3.1.4.-" evidence="3"/>
<dbReference type="HOGENOM" id="CLU_263501_0_0_1"/>
<comment type="similarity">
    <text evidence="3">Belongs to the cyclic nucleotide phosphodiesterase family.</text>
</comment>
<feature type="region of interest" description="Disordered" evidence="4">
    <location>
        <begin position="382"/>
        <end position="416"/>
    </location>
</feature>
<dbReference type="Gene3D" id="1.10.1300.10">
    <property type="entry name" value="3'5'-cyclic nucleotide phosphodiesterase, catalytic domain"/>
    <property type="match status" value="1"/>
</dbReference>
<feature type="compositionally biased region" description="Low complexity" evidence="4">
    <location>
        <begin position="61"/>
        <end position="78"/>
    </location>
</feature>
<feature type="region of interest" description="Disordered" evidence="4">
    <location>
        <begin position="457"/>
        <end position="484"/>
    </location>
</feature>
<dbReference type="Pfam" id="PF00233">
    <property type="entry name" value="PDEase_I"/>
    <property type="match status" value="1"/>
</dbReference>
<dbReference type="PANTHER" id="PTHR11347">
    <property type="entry name" value="CYCLIC NUCLEOTIDE PHOSPHODIESTERASE"/>
    <property type="match status" value="1"/>
</dbReference>
<feature type="compositionally biased region" description="Low complexity" evidence="4">
    <location>
        <begin position="1105"/>
        <end position="1126"/>
    </location>
</feature>
<dbReference type="PROSITE" id="PS51845">
    <property type="entry name" value="PDEASE_I_2"/>
    <property type="match status" value="1"/>
</dbReference>
<dbReference type="SUPFAM" id="SSF109604">
    <property type="entry name" value="HD-domain/PDEase-like"/>
    <property type="match status" value="1"/>
</dbReference>
<feature type="compositionally biased region" description="Basic and acidic residues" evidence="4">
    <location>
        <begin position="256"/>
        <end position="270"/>
    </location>
</feature>
<dbReference type="CDD" id="cd00077">
    <property type="entry name" value="HDc"/>
    <property type="match status" value="1"/>
</dbReference>
<dbReference type="Proteomes" id="UP000007148">
    <property type="component" value="Unassembled WGS sequence"/>
</dbReference>
<keyword evidence="7" id="KW-1185">Reference proteome</keyword>
<dbReference type="InterPro" id="IPR036971">
    <property type="entry name" value="PDEase_catalytic_dom_sf"/>
</dbReference>
<keyword evidence="2 3" id="KW-0378">Hydrolase</keyword>
<evidence type="ECO:0000256" key="2">
    <source>
        <dbReference type="ARBA" id="ARBA00022801"/>
    </source>
</evidence>
<feature type="region of interest" description="Disordered" evidence="4">
    <location>
        <begin position="810"/>
        <end position="897"/>
    </location>
</feature>
<feature type="region of interest" description="Disordered" evidence="4">
    <location>
        <begin position="243"/>
        <end position="281"/>
    </location>
</feature>
<evidence type="ECO:0000256" key="3">
    <source>
        <dbReference type="RuleBase" id="RU363067"/>
    </source>
</evidence>
<dbReference type="OrthoDB" id="546632at2759"/>
<proteinExistence type="inferred from homology"/>
<keyword evidence="1 3" id="KW-0479">Metal-binding</keyword>
<dbReference type="SMART" id="SM00471">
    <property type="entry name" value="HDc"/>
    <property type="match status" value="1"/>
</dbReference>
<dbReference type="InParanoid" id="G4TNS6"/>
<sequence length="1276" mass="137987">MSSESSRNNDSLTLRDRWGAVTVLIEQKDVLSTAAARRTSLTPSLVAPSSDGTAPEQPWNSRASTTSNSSPSLHHSTSVAAAATNRRQRTSTTMHASLDVPHSLVLGLSSQAIVQIQPQLLPLPAARPLVLLVQLEDYIPQELSTTPSSVCFPPNATPTPQSIQRALAPLYTVIARLQAAKANEGVDLKQEVAIMLYSENVHLPDEIAIAAFKSGAHGLLCPPFTPDSVKRAVSSALERHAYMHSTRPPHSLSELAPDHHSDNAEQELHETPQPAFQAPFTSSAPVDHHLRASRRQAPEIQSHEREGFSPMDTSHPILDSAPHLSLADSLGARGFPHLAGVTERRASVDLGGLALSINSFTRSSDSMAFDSAPRELDWRATTGSGWAGWDTAPQGSSPFGEQRDTITATTSKRRKSVPAFDEGGELEHANLVLSMHLHSIAALENATLASFAPNGNSMRHQQTLSNSSAFTSSPSASPLSQHYPEGVPFSVTNAGYQLQPLSAKVDPGRAPSPSPPSHSPNGPLQLVPPSPRNATRLLNLLSSWHFEPFLLSPNDAANCVILMFSTLLSAFKVSPLTTSPISESAASGNTRIPLASLGSIRVKEDIAPFVQSLQRLYRKENRYHSFVHALDVLQAVWTFLKNEGRVPLLEEQDVQAQADWEVSVDGAWRVRAASRFNAGYDGAESKKKRGPSALSLLNDAELFVLCLAAIGHDVGHPGNGNAFLKNAQTPLSKLYEDKSALEKMHCTLLLRLLKKYGMEHLITTQTPEGREGRRLVVGTVLATDMSWHFQWLEGFQRAMKERKTRTRYALQMQQAATSAARGNTTSTTAQTLDGGGDDASSETHTDEAPELVLNPSGNGTWTVEPDTEENRRRASLVPPPQGDVGGENEDGGEGLFRSPEIADREDRMFLCQAIMKCADISNPCRPHHISRHWSTVLLEEWAAQALLERHLGLPVSVAADANEKVQCVGQISFIKLFTQPLFDAVSAVLDGLSPIAKDCAENRVLWERRLATFDPPPDSAPADDTAPNSPTTHVSQMIRPIPLALPILPPMARYAKTVFPLSFPRRKKAPLETRRLASMSPWHAVAVPMASGSKVAAGGGRRFHTANGSTANTSTSTATNASSGTSRMWSRSRPESVSSTSTLSSLPGSNSSRGGGDMKGDLPRTPTNANSMMQPGQMRSPISPLLSPFSTSNMGLPFSFGGYSVGDTNIGETQAFVPSSVWDVDREVKQRCRSTLHHAWEHRDGRKAQNSLLLEMLGLDGSDPPNGFRARRSSFG</sequence>
<dbReference type="InterPro" id="IPR023174">
    <property type="entry name" value="PDEase_CS"/>
</dbReference>
<accession>G4TNS6</accession>
<dbReference type="eggNOG" id="KOG3688">
    <property type="taxonomic scope" value="Eukaryota"/>
</dbReference>
<dbReference type="GO" id="GO:0004114">
    <property type="term" value="F:3',5'-cyclic-nucleotide phosphodiesterase activity"/>
    <property type="evidence" value="ECO:0007669"/>
    <property type="project" value="InterPro"/>
</dbReference>
<feature type="compositionally biased region" description="Polar residues" evidence="4">
    <location>
        <begin position="1165"/>
        <end position="1174"/>
    </location>
</feature>
<feature type="region of interest" description="Disordered" evidence="4">
    <location>
        <begin position="1014"/>
        <end position="1034"/>
    </location>
</feature>
<feature type="region of interest" description="Disordered" evidence="4">
    <location>
        <begin position="502"/>
        <end position="529"/>
    </location>
</feature>
<feature type="domain" description="PDEase" evidence="5">
    <location>
        <begin position="529"/>
        <end position="1013"/>
    </location>
</feature>
<dbReference type="GO" id="GO:0007165">
    <property type="term" value="P:signal transduction"/>
    <property type="evidence" value="ECO:0007669"/>
    <property type="project" value="InterPro"/>
</dbReference>
<reference evidence="6 7" key="1">
    <citation type="journal article" date="2011" name="PLoS Pathog.">
        <title>Endophytic Life Strategies Decoded by Genome and Transcriptome Analyses of the Mutualistic Root Symbiont Piriformospora indica.</title>
        <authorList>
            <person name="Zuccaro A."/>
            <person name="Lahrmann U."/>
            <person name="Guldener U."/>
            <person name="Langen G."/>
            <person name="Pfiffi S."/>
            <person name="Biedenkopf D."/>
            <person name="Wong P."/>
            <person name="Samans B."/>
            <person name="Grimm C."/>
            <person name="Basiewicz M."/>
            <person name="Murat C."/>
            <person name="Martin F."/>
            <person name="Kogel K.H."/>
        </authorList>
    </citation>
    <scope>NUCLEOTIDE SEQUENCE [LARGE SCALE GENOMIC DNA]</scope>
    <source>
        <strain evidence="6 7">DSM 11827</strain>
    </source>
</reference>
<feature type="region of interest" description="Disordered" evidence="4">
    <location>
        <begin position="1094"/>
        <end position="1180"/>
    </location>
</feature>
<dbReference type="eggNOG" id="KOG3689">
    <property type="taxonomic scope" value="Eukaryota"/>
</dbReference>
<gene>
    <name evidence="6" type="ORF">PIIN_06919</name>
</gene>
<dbReference type="GO" id="GO:0046872">
    <property type="term" value="F:metal ion binding"/>
    <property type="evidence" value="ECO:0007669"/>
    <property type="project" value="UniProtKB-KW"/>
</dbReference>
<dbReference type="EMBL" id="CAFZ01000193">
    <property type="protein sequence ID" value="CCA72964.1"/>
    <property type="molecule type" value="Genomic_DNA"/>
</dbReference>
<feature type="compositionally biased region" description="Polar residues" evidence="4">
    <location>
        <begin position="393"/>
        <end position="410"/>
    </location>
</feature>
<comment type="cofactor">
    <cofactor evidence="3">
        <name>a divalent metal cation</name>
        <dbReference type="ChEBI" id="CHEBI:60240"/>
    </cofactor>
    <text evidence="3">Binds 2 divalent metal cations per subunit. Site 1 may preferentially bind zinc ions, while site 2 has a preference for magnesium and/or manganese ions.</text>
</comment>
<dbReference type="InterPro" id="IPR002073">
    <property type="entry name" value="PDEase_catalytic_dom"/>
</dbReference>
<comment type="caution">
    <text evidence="6">The sequence shown here is derived from an EMBL/GenBank/DDBJ whole genome shotgun (WGS) entry which is preliminary data.</text>
</comment>
<organism evidence="6 7">
    <name type="scientific">Serendipita indica (strain DSM 11827)</name>
    <name type="common">Root endophyte fungus</name>
    <name type="synonym">Piriformospora indica</name>
    <dbReference type="NCBI Taxonomy" id="1109443"/>
    <lineage>
        <taxon>Eukaryota</taxon>
        <taxon>Fungi</taxon>
        <taxon>Dikarya</taxon>
        <taxon>Basidiomycota</taxon>
        <taxon>Agaricomycotina</taxon>
        <taxon>Agaricomycetes</taxon>
        <taxon>Sebacinales</taxon>
        <taxon>Serendipitaceae</taxon>
        <taxon>Serendipita</taxon>
    </lineage>
</organism>
<dbReference type="AlphaFoldDB" id="G4TNS6"/>
<evidence type="ECO:0000313" key="6">
    <source>
        <dbReference type="EMBL" id="CCA72964.1"/>
    </source>
</evidence>
<feature type="region of interest" description="Disordered" evidence="4">
    <location>
        <begin position="42"/>
        <end position="93"/>
    </location>
</feature>
<evidence type="ECO:0000259" key="5">
    <source>
        <dbReference type="PROSITE" id="PS51845"/>
    </source>
</evidence>
<feature type="compositionally biased region" description="Low complexity" evidence="4">
    <location>
        <begin position="1020"/>
        <end position="1034"/>
    </location>
</feature>
<dbReference type="STRING" id="1109443.G4TNS6"/>
<dbReference type="InterPro" id="IPR003607">
    <property type="entry name" value="HD/PDEase_dom"/>
</dbReference>
<name>G4TNS6_SERID</name>
<feature type="compositionally biased region" description="Low complexity" evidence="4">
    <location>
        <begin position="463"/>
        <end position="480"/>
    </location>
</feature>
<feature type="compositionally biased region" description="Low complexity" evidence="4">
    <location>
        <begin position="1135"/>
        <end position="1152"/>
    </location>
</feature>
<feature type="compositionally biased region" description="Polar residues" evidence="4">
    <location>
        <begin position="811"/>
        <end position="831"/>
    </location>
</feature>
<protein>
    <recommendedName>
        <fullName evidence="3">Phosphodiesterase</fullName>
        <ecNumber evidence="3">3.1.4.-</ecNumber>
    </recommendedName>
</protein>
<evidence type="ECO:0000256" key="4">
    <source>
        <dbReference type="SAM" id="MobiDB-lite"/>
    </source>
</evidence>